<dbReference type="InterPro" id="IPR018060">
    <property type="entry name" value="HTH_AraC"/>
</dbReference>
<gene>
    <name evidence="5" type="ORF">CLV43_108306</name>
</gene>
<reference evidence="5 6" key="1">
    <citation type="submission" date="2018-03" db="EMBL/GenBank/DDBJ databases">
        <title>Genomic Encyclopedia of Archaeal and Bacterial Type Strains, Phase II (KMG-II): from individual species to whole genera.</title>
        <authorList>
            <person name="Goeker M."/>
        </authorList>
    </citation>
    <scope>NUCLEOTIDE SEQUENCE [LARGE SCALE GENOMIC DNA]</scope>
    <source>
        <strain evidence="5 6">DSM 44720</strain>
    </source>
</reference>
<keyword evidence="2 5" id="KW-0238">DNA-binding</keyword>
<dbReference type="SMART" id="SM00342">
    <property type="entry name" value="HTH_ARAC"/>
    <property type="match status" value="1"/>
</dbReference>
<dbReference type="PROSITE" id="PS01124">
    <property type="entry name" value="HTH_ARAC_FAMILY_2"/>
    <property type="match status" value="1"/>
</dbReference>
<dbReference type="PANTHER" id="PTHR46796">
    <property type="entry name" value="HTH-TYPE TRANSCRIPTIONAL ACTIVATOR RHAS-RELATED"/>
    <property type="match status" value="1"/>
</dbReference>
<protein>
    <submittedName>
        <fullName evidence="5">AraC-like DNA-binding protein</fullName>
    </submittedName>
</protein>
<evidence type="ECO:0000256" key="3">
    <source>
        <dbReference type="ARBA" id="ARBA00023163"/>
    </source>
</evidence>
<dbReference type="PRINTS" id="PR00032">
    <property type="entry name" value="HTHARAC"/>
</dbReference>
<evidence type="ECO:0000256" key="1">
    <source>
        <dbReference type="ARBA" id="ARBA00023015"/>
    </source>
</evidence>
<dbReference type="PANTHER" id="PTHR46796:SF6">
    <property type="entry name" value="ARAC SUBFAMILY"/>
    <property type="match status" value="1"/>
</dbReference>
<accession>A0A2T0SZR3</accession>
<sequence length="329" mass="36131">MNDVAVQVDASLGVGSSPHFSFGTTISGLDDFRREWGAQFGKRFQLPAFTRDSMNDFQVRSRGFRIHDVASVNLHGVSAVRTAGVPGCDEDLVRLYVVRRGTWTLGGLRDLDEHDVSAGQFFFRHFGQAPSFETTPRTTASILYLPTPALAPLLRGRSASGPADSAELRLLLAHTNMLQENMSGLSPVGVRTAYNVLVELAGAVLLGRFDDVEPLLAPALAQAAKGIVDRRLADPELSTTMLARELHVSPRTLQRAFAVAGESVTAYIRHQRLERARNVLNTPFTRLSVSQLAAHWHFTDSSHFIRAFKKQYGQTPAEYARSRRSGTAS</sequence>
<dbReference type="GO" id="GO:0003700">
    <property type="term" value="F:DNA-binding transcription factor activity"/>
    <property type="evidence" value="ECO:0007669"/>
    <property type="project" value="InterPro"/>
</dbReference>
<name>A0A2T0SZR3_9PSEU</name>
<dbReference type="GO" id="GO:0043565">
    <property type="term" value="F:sequence-specific DNA binding"/>
    <property type="evidence" value="ECO:0007669"/>
    <property type="project" value="InterPro"/>
</dbReference>
<keyword evidence="3" id="KW-0804">Transcription</keyword>
<dbReference type="InterPro" id="IPR020449">
    <property type="entry name" value="Tscrpt_reg_AraC-type_HTH"/>
</dbReference>
<dbReference type="Pfam" id="PF12833">
    <property type="entry name" value="HTH_18"/>
    <property type="match status" value="1"/>
</dbReference>
<organism evidence="5 6">
    <name type="scientific">Umezawaea tangerina</name>
    <dbReference type="NCBI Taxonomy" id="84725"/>
    <lineage>
        <taxon>Bacteria</taxon>
        <taxon>Bacillati</taxon>
        <taxon>Actinomycetota</taxon>
        <taxon>Actinomycetes</taxon>
        <taxon>Pseudonocardiales</taxon>
        <taxon>Pseudonocardiaceae</taxon>
        <taxon>Umezawaea</taxon>
    </lineage>
</organism>
<keyword evidence="6" id="KW-1185">Reference proteome</keyword>
<dbReference type="AlphaFoldDB" id="A0A2T0SZR3"/>
<feature type="domain" description="HTH araC/xylS-type" evidence="4">
    <location>
        <begin position="222"/>
        <end position="322"/>
    </location>
</feature>
<evidence type="ECO:0000313" key="5">
    <source>
        <dbReference type="EMBL" id="PRY38906.1"/>
    </source>
</evidence>
<evidence type="ECO:0000313" key="6">
    <source>
        <dbReference type="Proteomes" id="UP000239494"/>
    </source>
</evidence>
<proteinExistence type="predicted"/>
<dbReference type="SUPFAM" id="SSF46689">
    <property type="entry name" value="Homeodomain-like"/>
    <property type="match status" value="1"/>
</dbReference>
<evidence type="ECO:0000256" key="2">
    <source>
        <dbReference type="ARBA" id="ARBA00023125"/>
    </source>
</evidence>
<dbReference type="InterPro" id="IPR050204">
    <property type="entry name" value="AraC_XylS_family_regulators"/>
</dbReference>
<dbReference type="Proteomes" id="UP000239494">
    <property type="component" value="Unassembled WGS sequence"/>
</dbReference>
<dbReference type="EMBL" id="PVTF01000008">
    <property type="protein sequence ID" value="PRY38906.1"/>
    <property type="molecule type" value="Genomic_DNA"/>
</dbReference>
<evidence type="ECO:0000259" key="4">
    <source>
        <dbReference type="PROSITE" id="PS01124"/>
    </source>
</evidence>
<dbReference type="RefSeq" id="WP_211304573.1">
    <property type="nucleotide sequence ID" value="NZ_PVTF01000008.1"/>
</dbReference>
<comment type="caution">
    <text evidence="5">The sequence shown here is derived from an EMBL/GenBank/DDBJ whole genome shotgun (WGS) entry which is preliminary data.</text>
</comment>
<dbReference type="Gene3D" id="1.10.10.60">
    <property type="entry name" value="Homeodomain-like"/>
    <property type="match status" value="1"/>
</dbReference>
<keyword evidence="1" id="KW-0805">Transcription regulation</keyword>
<dbReference type="InterPro" id="IPR009057">
    <property type="entry name" value="Homeodomain-like_sf"/>
</dbReference>